<evidence type="ECO:0000256" key="3">
    <source>
        <dbReference type="ARBA" id="ARBA00022448"/>
    </source>
</evidence>
<evidence type="ECO:0000256" key="8">
    <source>
        <dbReference type="ARBA" id="ARBA00034651"/>
    </source>
</evidence>
<keyword evidence="4 11" id="KW-0812">Transmembrane</keyword>
<evidence type="ECO:0000256" key="5">
    <source>
        <dbReference type="ARBA" id="ARBA00022737"/>
    </source>
</evidence>
<protein>
    <recommendedName>
        <fullName evidence="14">Aquaglyceroporin</fullName>
    </recommendedName>
</protein>
<comment type="caution">
    <text evidence="12">The sequence shown here is derived from an EMBL/GenBank/DDBJ whole genome shotgun (WGS) entry which is preliminary data.</text>
</comment>
<dbReference type="PROSITE" id="PS00221">
    <property type="entry name" value="MIP"/>
    <property type="match status" value="1"/>
</dbReference>
<keyword evidence="6 11" id="KW-1133">Transmembrane helix</keyword>
<keyword evidence="7 11" id="KW-0472">Membrane</keyword>
<dbReference type="CDD" id="cd00333">
    <property type="entry name" value="MIP"/>
    <property type="match status" value="1"/>
</dbReference>
<comment type="catalytic activity">
    <reaction evidence="8">
        <text>H2O(in) = H2O(out)</text>
        <dbReference type="Rhea" id="RHEA:29667"/>
        <dbReference type="ChEBI" id="CHEBI:15377"/>
    </reaction>
</comment>
<dbReference type="InterPro" id="IPR000425">
    <property type="entry name" value="MIP"/>
</dbReference>
<feature type="region of interest" description="Disordered" evidence="10">
    <location>
        <begin position="97"/>
        <end position="125"/>
    </location>
</feature>
<keyword evidence="5" id="KW-0677">Repeat</keyword>
<dbReference type="Pfam" id="PF00230">
    <property type="entry name" value="MIP"/>
    <property type="match status" value="1"/>
</dbReference>
<dbReference type="PRINTS" id="PR00783">
    <property type="entry name" value="MINTRINSICP"/>
</dbReference>
<feature type="transmembrane region" description="Helical" evidence="11">
    <location>
        <begin position="592"/>
        <end position="614"/>
    </location>
</feature>
<comment type="catalytic activity">
    <reaction evidence="9">
        <text>glycerol(in) = glycerol(out)</text>
        <dbReference type="Rhea" id="RHEA:29675"/>
        <dbReference type="ChEBI" id="CHEBI:17754"/>
    </reaction>
</comment>
<dbReference type="FunFam" id="1.20.1080.10:FF:000027">
    <property type="entry name" value="MIP aquaporin"/>
    <property type="match status" value="1"/>
</dbReference>
<dbReference type="InterPro" id="IPR022357">
    <property type="entry name" value="MIP_CS"/>
</dbReference>
<evidence type="ECO:0000256" key="1">
    <source>
        <dbReference type="ARBA" id="ARBA00004141"/>
    </source>
</evidence>
<feature type="region of interest" description="Disordered" evidence="10">
    <location>
        <begin position="309"/>
        <end position="338"/>
    </location>
</feature>
<feature type="compositionally biased region" description="Pro residues" evidence="10">
    <location>
        <begin position="324"/>
        <end position="333"/>
    </location>
</feature>
<reference evidence="12 13" key="1">
    <citation type="journal article" date="2016" name="Front. Microbiol.">
        <title>Genome and transcriptome sequences reveal the specific parasitism of the nematophagous Purpureocillium lilacinum 36-1.</title>
        <authorList>
            <person name="Xie J."/>
            <person name="Li S."/>
            <person name="Mo C."/>
            <person name="Xiao X."/>
            <person name="Peng D."/>
            <person name="Wang G."/>
            <person name="Xiao Y."/>
        </authorList>
    </citation>
    <scope>NUCLEOTIDE SEQUENCE [LARGE SCALE GENOMIC DNA]</scope>
    <source>
        <strain evidence="12 13">36-1</strain>
    </source>
</reference>
<dbReference type="Gene3D" id="1.20.1080.10">
    <property type="entry name" value="Glycerol uptake facilitator protein"/>
    <property type="match status" value="1"/>
</dbReference>
<proteinExistence type="inferred from homology"/>
<dbReference type="InterPro" id="IPR023271">
    <property type="entry name" value="Aquaporin-like"/>
</dbReference>
<evidence type="ECO:0000256" key="6">
    <source>
        <dbReference type="ARBA" id="ARBA00022989"/>
    </source>
</evidence>
<keyword evidence="3" id="KW-0813">Transport</keyword>
<sequence length="703" mass="76226">MPESFPDTRVQNPVDSVLPRFCAFAFRLKVRGLFNIAMSDSCDAVVKLSAPRISLSSREAVCAGAFPANNLHPGRRHAAPIGVAGCMLFFVSRDGRTPARTQRDAGGRGQGCGGDNKEPTTKRTGLPCSMEEVGHQGPAVDALADDDGPHTPPEDGMGRSCVGRSGAALAVRWLLLCAAARQRLLMAAGHTSEILEKSPCLPVVPQPVPRLRWYLLVVTFPEAFVFFQGCLLASVETEGGARVPAPARQAATRDLVFLSSHIPSIHLQSSPSRAFSSSCPLTLTLTLTLTHARQGKARHKGNLNLHAQPQPRLAHSPASRNPLPRHPSLPPPRASRHPSFFHHYQPASIVRLRHILGLTRTPPVLMSILPPSQDSVSESSIDKSVPVYKVEMGGSVTHEEPTNGTLAPPEKQPKWPKIRSIWQDAFSEFLGTMVLILFGDGVVAQVVLSKNVKGDYQSISWGWGIGVMLGVYVSGKSGGHINPAVTLANCVFRGHPWRKFPVYLLAQLLGAMMGAAIVYGNYRSAIDTFEGGTGLRTVSGPNATAGVFCTYPAAFMTRTGMVFSEFVASTILQFVIFALADANNIGAGPLMPLCLFFLIFGIGACFGWETGYAINLARDFGPRLVTYMIGYGHEVWSFGGYYFWIPMVIPFLGCLTGGAMYDFFIYTGPESPMNKPYLGFNRFLHPKKSVWSNTYNKALDSNV</sequence>
<evidence type="ECO:0000313" key="12">
    <source>
        <dbReference type="EMBL" id="PWI66109.1"/>
    </source>
</evidence>
<feature type="transmembrane region" description="Helical" evidence="11">
    <location>
        <begin position="561"/>
        <end position="580"/>
    </location>
</feature>
<dbReference type="EMBL" id="LCWV01000027">
    <property type="protein sequence ID" value="PWI66109.1"/>
    <property type="molecule type" value="Genomic_DNA"/>
</dbReference>
<dbReference type="GO" id="GO:0015254">
    <property type="term" value="F:glycerol channel activity"/>
    <property type="evidence" value="ECO:0007669"/>
    <property type="project" value="TreeGrafter"/>
</dbReference>
<evidence type="ECO:0000313" key="13">
    <source>
        <dbReference type="Proteomes" id="UP000245956"/>
    </source>
</evidence>
<dbReference type="PRINTS" id="PR02019">
    <property type="entry name" value="AQUAPORIN7"/>
</dbReference>
<dbReference type="InterPro" id="IPR050363">
    <property type="entry name" value="MIP/Aquaporin"/>
</dbReference>
<dbReference type="GO" id="GO:0005886">
    <property type="term" value="C:plasma membrane"/>
    <property type="evidence" value="ECO:0007669"/>
    <property type="project" value="TreeGrafter"/>
</dbReference>
<dbReference type="NCBIfam" id="TIGR00861">
    <property type="entry name" value="MIP"/>
    <property type="match status" value="1"/>
</dbReference>
<organism evidence="12 13">
    <name type="scientific">Purpureocillium lilacinum</name>
    <name type="common">Paecilomyces lilacinus</name>
    <dbReference type="NCBI Taxonomy" id="33203"/>
    <lineage>
        <taxon>Eukaryota</taxon>
        <taxon>Fungi</taxon>
        <taxon>Dikarya</taxon>
        <taxon>Ascomycota</taxon>
        <taxon>Pezizomycotina</taxon>
        <taxon>Sordariomycetes</taxon>
        <taxon>Hypocreomycetidae</taxon>
        <taxon>Hypocreales</taxon>
        <taxon>Ophiocordycipitaceae</taxon>
        <taxon>Purpureocillium</taxon>
    </lineage>
</organism>
<feature type="transmembrane region" description="Helical" evidence="11">
    <location>
        <begin position="641"/>
        <end position="665"/>
    </location>
</feature>
<dbReference type="GO" id="GO:0015250">
    <property type="term" value="F:water channel activity"/>
    <property type="evidence" value="ECO:0007669"/>
    <property type="project" value="TreeGrafter"/>
</dbReference>
<evidence type="ECO:0000256" key="9">
    <source>
        <dbReference type="ARBA" id="ARBA00049405"/>
    </source>
</evidence>
<feature type="compositionally biased region" description="Basic and acidic residues" evidence="10">
    <location>
        <begin position="97"/>
        <end position="106"/>
    </location>
</feature>
<comment type="subcellular location">
    <subcellularLocation>
        <location evidence="1">Membrane</location>
        <topology evidence="1">Multi-pass membrane protein</topology>
    </subcellularLocation>
</comment>
<gene>
    <name evidence="12" type="ORF">PCL_05327</name>
</gene>
<dbReference type="PANTHER" id="PTHR43829:SF9">
    <property type="entry name" value="AQUAPORIN-9"/>
    <property type="match status" value="1"/>
</dbReference>
<evidence type="ECO:0000256" key="2">
    <source>
        <dbReference type="ARBA" id="ARBA00006175"/>
    </source>
</evidence>
<evidence type="ECO:0008006" key="14">
    <source>
        <dbReference type="Google" id="ProtNLM"/>
    </source>
</evidence>
<dbReference type="SUPFAM" id="SSF81338">
    <property type="entry name" value="Aquaporin-like"/>
    <property type="match status" value="1"/>
</dbReference>
<name>A0A2U3DV28_PURLI</name>
<evidence type="ECO:0000256" key="10">
    <source>
        <dbReference type="SAM" id="MobiDB-lite"/>
    </source>
</evidence>
<dbReference type="PANTHER" id="PTHR43829">
    <property type="entry name" value="AQUAPORIN OR AQUAGLYCEROPORIN RELATED"/>
    <property type="match status" value="1"/>
</dbReference>
<accession>A0A2U3DV28</accession>
<evidence type="ECO:0000256" key="4">
    <source>
        <dbReference type="ARBA" id="ARBA00022692"/>
    </source>
</evidence>
<evidence type="ECO:0000256" key="11">
    <source>
        <dbReference type="SAM" id="Phobius"/>
    </source>
</evidence>
<dbReference type="AlphaFoldDB" id="A0A2U3DV28"/>
<feature type="transmembrane region" description="Helical" evidence="11">
    <location>
        <begin position="502"/>
        <end position="522"/>
    </location>
</feature>
<evidence type="ECO:0000256" key="7">
    <source>
        <dbReference type="ARBA" id="ARBA00023136"/>
    </source>
</evidence>
<comment type="similarity">
    <text evidence="2">Belongs to the MIP/aquaporin (TC 1.A.8) family.</text>
</comment>
<dbReference type="Proteomes" id="UP000245956">
    <property type="component" value="Unassembled WGS sequence"/>
</dbReference>